<dbReference type="GO" id="GO:0005990">
    <property type="term" value="P:lactose catabolic process"/>
    <property type="evidence" value="ECO:0007669"/>
    <property type="project" value="TreeGrafter"/>
</dbReference>
<dbReference type="Gene3D" id="2.60.40.10">
    <property type="entry name" value="Immunoglobulins"/>
    <property type="match status" value="2"/>
</dbReference>
<reference evidence="7" key="1">
    <citation type="journal article" date="2020" name="bioRxiv">
        <title>Whole genome comparisons of ergot fungi reveals the divergence and evolution of species within the genus Claviceps are the result of varying mechanisms driving genome evolution and host range expansion.</title>
        <authorList>
            <person name="Wyka S.A."/>
            <person name="Mondo S.J."/>
            <person name="Liu M."/>
            <person name="Dettman J."/>
            <person name="Nalam V."/>
            <person name="Broders K.D."/>
        </authorList>
    </citation>
    <scope>NUCLEOTIDE SEQUENCE</scope>
    <source>
        <strain evidence="7">CCC 489</strain>
    </source>
</reference>
<gene>
    <name evidence="7" type="ORF">E4U42_001093</name>
</gene>
<dbReference type="Gene3D" id="3.20.20.80">
    <property type="entry name" value="Glycosidases"/>
    <property type="match status" value="1"/>
</dbReference>
<dbReference type="SUPFAM" id="SSF74650">
    <property type="entry name" value="Galactose mutarotase-like"/>
    <property type="match status" value="1"/>
</dbReference>
<comment type="similarity">
    <text evidence="1">Belongs to the glycosyl hydrolase 2 family.</text>
</comment>
<dbReference type="InterPro" id="IPR011013">
    <property type="entry name" value="Gal_mutarotase_sf_dom"/>
</dbReference>
<proteinExistence type="inferred from homology"/>
<keyword evidence="8" id="KW-1185">Reference proteome</keyword>
<dbReference type="InterPro" id="IPR008979">
    <property type="entry name" value="Galactose-bd-like_sf"/>
</dbReference>
<dbReference type="Gene3D" id="2.60.120.260">
    <property type="entry name" value="Galactose-binding domain-like"/>
    <property type="match status" value="1"/>
</dbReference>
<evidence type="ECO:0000256" key="1">
    <source>
        <dbReference type="ARBA" id="ARBA00007401"/>
    </source>
</evidence>
<dbReference type="SUPFAM" id="SSF49785">
    <property type="entry name" value="Galactose-binding domain-like"/>
    <property type="match status" value="1"/>
</dbReference>
<dbReference type="PROSITE" id="PS00608">
    <property type="entry name" value="GLYCOSYL_HYDROL_F2_2"/>
    <property type="match status" value="1"/>
</dbReference>
<dbReference type="InterPro" id="IPR006102">
    <property type="entry name" value="Ig-like_GH2"/>
</dbReference>
<dbReference type="Gene3D" id="2.70.98.10">
    <property type="match status" value="1"/>
</dbReference>
<dbReference type="InterPro" id="IPR013783">
    <property type="entry name" value="Ig-like_fold"/>
</dbReference>
<dbReference type="FunFam" id="3.20.20.80:FF:000018">
    <property type="entry name" value="Beta-galactosidase"/>
    <property type="match status" value="1"/>
</dbReference>
<dbReference type="InterPro" id="IPR032312">
    <property type="entry name" value="LacZ_4"/>
</dbReference>
<dbReference type="Pfam" id="PF02929">
    <property type="entry name" value="Bgal_small_N"/>
    <property type="match status" value="1"/>
</dbReference>
<feature type="domain" description="Beta galactosidase small chain/" evidence="6">
    <location>
        <begin position="762"/>
        <end position="1047"/>
    </location>
</feature>
<keyword evidence="2" id="KW-0378">Hydrolase</keyword>
<protein>
    <recommendedName>
        <fullName evidence="4">Lactase</fullName>
    </recommendedName>
</protein>
<dbReference type="InterPro" id="IPR036156">
    <property type="entry name" value="Beta-gal/glucu_dom_sf"/>
</dbReference>
<evidence type="ECO:0000256" key="2">
    <source>
        <dbReference type="ARBA" id="ARBA00022801"/>
    </source>
</evidence>
<organism evidence="7 8">
    <name type="scientific">Claviceps africana</name>
    <dbReference type="NCBI Taxonomy" id="83212"/>
    <lineage>
        <taxon>Eukaryota</taxon>
        <taxon>Fungi</taxon>
        <taxon>Dikarya</taxon>
        <taxon>Ascomycota</taxon>
        <taxon>Pezizomycotina</taxon>
        <taxon>Sordariomycetes</taxon>
        <taxon>Hypocreomycetidae</taxon>
        <taxon>Hypocreales</taxon>
        <taxon>Clavicipitaceae</taxon>
        <taxon>Claviceps</taxon>
    </lineage>
</organism>
<dbReference type="Proteomes" id="UP000811619">
    <property type="component" value="Unassembled WGS sequence"/>
</dbReference>
<comment type="caution">
    <text evidence="7">The sequence shown here is derived from an EMBL/GenBank/DDBJ whole genome shotgun (WGS) entry which is preliminary data.</text>
</comment>
<dbReference type="SUPFAM" id="SSF49303">
    <property type="entry name" value="beta-Galactosidase/glucuronidase domain"/>
    <property type="match status" value="2"/>
</dbReference>
<dbReference type="GO" id="GO:0030246">
    <property type="term" value="F:carbohydrate binding"/>
    <property type="evidence" value="ECO:0007669"/>
    <property type="project" value="InterPro"/>
</dbReference>
<dbReference type="InterPro" id="IPR023232">
    <property type="entry name" value="Glyco_hydro_2_AS"/>
</dbReference>
<dbReference type="SMART" id="SM01038">
    <property type="entry name" value="Bgal_small_N"/>
    <property type="match status" value="1"/>
</dbReference>
<dbReference type="InterPro" id="IPR006104">
    <property type="entry name" value="Glyco_hydro_2_N"/>
</dbReference>
<dbReference type="GO" id="GO:0004565">
    <property type="term" value="F:beta-galactosidase activity"/>
    <property type="evidence" value="ECO:0007669"/>
    <property type="project" value="InterPro"/>
</dbReference>
<sequence>MMGDNTRVHAKGLSPREDESRPDYCNEAVFRRNCLPTRSYHIPETSLLLNGRWDFHLASSPVEAPEPEELHAVSWDKLTVPGHWQLQGHGRPWYTNVQYPIPVCPPHVPTENPTGTYRRVFQVPPIWPANSQLRLRFDGVDSAYHVWVNKILVGYAQGSRNPAEFDVTDHVDREGPNEVVVRVYQWSDGTYIEDQDQWWLSGIFRDVNLISFPKENRIEDWFLRTDLDASYEHATLQASVDLVVQRSQNLVVLISELEKNGGNVIAKEYCQVNAGVTTAELKIPVSSPCKWTAETPYLYNVELRLEDESGTAQVVHQRIGFRKVELKNGLMTVNGVPIQLRGTNRHEHHPQFGRAVPIEFARRDLLLMKQHNFNALRCSHQPNHPGLLDLCDELGLWVMDEADLECHGFYDAVARPLNIPEEMDYEERKKLAFPQAAEFTTNNPAWKAAYVDRMASMVQRDKNHASVIMWSLGNEAFYGDNHKAMYAYAKAVDPGRLVHYEGDAHAETADMYSYMYPSVERLIKLAREEGVEKGKFDKPVILCEYAHAMGNGPGWLEDYERAFREHARLQGGFIWEWANHGLWKEDGGYYAYGGDFGETPHDGTFVMDGLLNSQHQPTHGILEFKAINRPVRFEVRDGKMWVENCFNFADLSHLVASYKLEEFGDDAHILASGQLPLPNVPPGKTSHMALPDTVSTCKSNKEVYLTISIRLAHETSWADARHEVAFFQHCMQTASEASREALLSLNRLSSTLQVSSERSTTTVSGLNFSYRFDRARGFLISWAANGEEMLSVDEAVGGAIYPSFWRPATDNDVSGSLPYWQRFGVDQLTSQLRSFDIDTSRGDQVVIRAHTFVTPPVLAWGFHCEVEYTMTVTGLLRVTMARLHATGSVPEHIPRIGFNLRLNKALDRAKWFGLGPGESYPDKKSSQRVGVWQVDHVADLHVPYDVPQENGNRMATRWIRLTNDRPRPSGIRARRIGGDSTFSFVAGRHSAETIQAARHPTDLVEDDATLLRLDVEVAGVGTGACGPAVREDLMVRCRDMSFGFELEAV</sequence>
<evidence type="ECO:0000313" key="8">
    <source>
        <dbReference type="Proteomes" id="UP000811619"/>
    </source>
</evidence>
<evidence type="ECO:0000313" key="7">
    <source>
        <dbReference type="EMBL" id="KAG5928209.1"/>
    </source>
</evidence>
<feature type="region of interest" description="Disordered" evidence="5">
    <location>
        <begin position="1"/>
        <end position="22"/>
    </location>
</feature>
<evidence type="ECO:0000256" key="5">
    <source>
        <dbReference type="SAM" id="MobiDB-lite"/>
    </source>
</evidence>
<evidence type="ECO:0000256" key="4">
    <source>
        <dbReference type="ARBA" id="ARBA00032230"/>
    </source>
</evidence>
<dbReference type="SUPFAM" id="SSF51445">
    <property type="entry name" value="(Trans)glycosidases"/>
    <property type="match status" value="1"/>
</dbReference>
<dbReference type="Pfam" id="PF00703">
    <property type="entry name" value="Glyco_hydro_2"/>
    <property type="match status" value="1"/>
</dbReference>
<dbReference type="InterPro" id="IPR006101">
    <property type="entry name" value="Glyco_hydro_2"/>
</dbReference>
<dbReference type="InterPro" id="IPR004199">
    <property type="entry name" value="B-gal_small/dom_5"/>
</dbReference>
<evidence type="ECO:0000259" key="6">
    <source>
        <dbReference type="SMART" id="SM01038"/>
    </source>
</evidence>
<dbReference type="AlphaFoldDB" id="A0A8K0J9U6"/>
<dbReference type="Pfam" id="PF02837">
    <property type="entry name" value="Glyco_hydro_2_N"/>
    <property type="match status" value="1"/>
</dbReference>
<dbReference type="InterPro" id="IPR017853">
    <property type="entry name" value="GH"/>
</dbReference>
<dbReference type="OrthoDB" id="408320at2759"/>
<keyword evidence="3" id="KW-0326">Glycosidase</keyword>
<dbReference type="InterPro" id="IPR050347">
    <property type="entry name" value="Bact_Beta-galactosidase"/>
</dbReference>
<dbReference type="PANTHER" id="PTHR46323:SF1">
    <property type="entry name" value="LACTASE"/>
    <property type="match status" value="1"/>
</dbReference>
<dbReference type="PRINTS" id="PR00132">
    <property type="entry name" value="GLHYDRLASE2"/>
</dbReference>
<dbReference type="InterPro" id="IPR014718">
    <property type="entry name" value="GH-type_carb-bd"/>
</dbReference>
<evidence type="ECO:0000256" key="3">
    <source>
        <dbReference type="ARBA" id="ARBA00023295"/>
    </source>
</evidence>
<dbReference type="EMBL" id="SRPY01000131">
    <property type="protein sequence ID" value="KAG5928209.1"/>
    <property type="molecule type" value="Genomic_DNA"/>
</dbReference>
<dbReference type="Pfam" id="PF16353">
    <property type="entry name" value="LacZ_4"/>
    <property type="match status" value="1"/>
</dbReference>
<dbReference type="PANTHER" id="PTHR46323">
    <property type="entry name" value="BETA-GALACTOSIDASE"/>
    <property type="match status" value="1"/>
</dbReference>
<name>A0A8K0J9U6_9HYPO</name>
<dbReference type="InterPro" id="IPR006103">
    <property type="entry name" value="Glyco_hydro_2_cat"/>
</dbReference>
<accession>A0A8K0J9U6</accession>
<dbReference type="Pfam" id="PF02836">
    <property type="entry name" value="Glyco_hydro_2_C"/>
    <property type="match status" value="1"/>
</dbReference>
<dbReference type="GO" id="GO:0009341">
    <property type="term" value="C:beta-galactosidase complex"/>
    <property type="evidence" value="ECO:0007669"/>
    <property type="project" value="InterPro"/>
</dbReference>